<proteinExistence type="predicted"/>
<dbReference type="Proteomes" id="UP000018458">
    <property type="component" value="Unassembled WGS sequence"/>
</dbReference>
<name>E8LLE1_SUCHY</name>
<dbReference type="EMBL" id="AEVO01000096">
    <property type="protein sequence ID" value="EFY06663.1"/>
    <property type="molecule type" value="Genomic_DNA"/>
</dbReference>
<evidence type="ECO:0000313" key="2">
    <source>
        <dbReference type="Proteomes" id="UP000018458"/>
    </source>
</evidence>
<comment type="caution">
    <text evidence="1">The sequence shown here is derived from an EMBL/GenBank/DDBJ whole genome shotgun (WGS) entry which is preliminary data.</text>
</comment>
<keyword evidence="2" id="KW-1185">Reference proteome</keyword>
<dbReference type="AlphaFoldDB" id="E8LLE1"/>
<evidence type="ECO:0000313" key="1">
    <source>
        <dbReference type="EMBL" id="EFY06663.1"/>
    </source>
</evidence>
<feature type="non-terminal residue" evidence="1">
    <location>
        <position position="89"/>
    </location>
</feature>
<gene>
    <name evidence="1" type="ORF">HMPREF9444_01556</name>
</gene>
<organism evidence="1 2">
    <name type="scientific">Succinatimonas hippei (strain DSM 22608 / JCM 16073 / KCTC 15190 / YIT 12066)</name>
    <dbReference type="NCBI Taxonomy" id="762983"/>
    <lineage>
        <taxon>Bacteria</taxon>
        <taxon>Pseudomonadati</taxon>
        <taxon>Pseudomonadota</taxon>
        <taxon>Gammaproteobacteria</taxon>
        <taxon>Aeromonadales</taxon>
        <taxon>Succinivibrionaceae</taxon>
        <taxon>Succinatimonas</taxon>
    </lineage>
</organism>
<dbReference type="HOGENOM" id="CLU_2474447_0_0_6"/>
<accession>E8LLE1</accession>
<reference evidence="1 2" key="1">
    <citation type="submission" date="2011-01" db="EMBL/GenBank/DDBJ databases">
        <authorList>
            <person name="Weinstock G."/>
            <person name="Sodergren E."/>
            <person name="Clifton S."/>
            <person name="Fulton L."/>
            <person name="Fulton B."/>
            <person name="Courtney L."/>
            <person name="Fronick C."/>
            <person name="Harrison M."/>
            <person name="Strong C."/>
            <person name="Farmer C."/>
            <person name="Delahaunty K."/>
            <person name="Markovic C."/>
            <person name="Hall O."/>
            <person name="Minx P."/>
            <person name="Tomlinson C."/>
            <person name="Mitreva M."/>
            <person name="Hou S."/>
            <person name="Chen J."/>
            <person name="Wollam A."/>
            <person name="Pepin K.H."/>
            <person name="Johnson M."/>
            <person name="Bhonagiri V."/>
            <person name="Zhang X."/>
            <person name="Suruliraj S."/>
            <person name="Warren W."/>
            <person name="Chinwalla A."/>
            <person name="Mardis E.R."/>
            <person name="Wilson R.K."/>
        </authorList>
    </citation>
    <scope>NUCLEOTIDE SEQUENCE [LARGE SCALE GENOMIC DNA]</scope>
    <source>
        <strain evidence="2">DSM 22608 / JCM 16073 / KCTC 15190 / YIT 12066</strain>
    </source>
</reference>
<protein>
    <submittedName>
        <fullName evidence="1">Uncharacterized protein</fullName>
    </submittedName>
</protein>
<sequence>MVNLAPEPVCTMIDVTKLMGLKRHFLRLRPTFLAIRPMKDAETVEEKYSFKERSLIWDLQLRSFRIDNKRGIGTPEFDFSQLNFRDFYA</sequence>